<dbReference type="InterPro" id="IPR011006">
    <property type="entry name" value="CheY-like_superfamily"/>
</dbReference>
<comment type="function">
    <text evidence="6">Involved in chemotaxis. Part of a chemotaxis signal transduction system that modulates chemotaxis in response to various stimuli. Catalyzes the demethylation of specific methylglutamate residues introduced into the chemoreceptors (methyl-accepting chemotaxis proteins or MCP) by CheR. Also mediates the irreversible deamidation of specific glutamine residues to glutamic acid.</text>
</comment>
<dbReference type="Pfam" id="PF01339">
    <property type="entry name" value="CheB_methylest"/>
    <property type="match status" value="1"/>
</dbReference>
<reference evidence="12" key="1">
    <citation type="submission" date="2017-02" db="EMBL/GenBank/DDBJ databases">
        <authorList>
            <person name="Varghese N."/>
            <person name="Submissions S."/>
        </authorList>
    </citation>
    <scope>NUCLEOTIDE SEQUENCE [LARGE SCALE GENOMIC DNA]</scope>
    <source>
        <strain evidence="12">ATCC 35199</strain>
    </source>
</reference>
<dbReference type="Gene3D" id="3.40.50.180">
    <property type="entry name" value="Methylesterase CheB, C-terminal domain"/>
    <property type="match status" value="1"/>
</dbReference>
<dbReference type="Gene3D" id="3.40.50.2300">
    <property type="match status" value="1"/>
</dbReference>
<evidence type="ECO:0000256" key="3">
    <source>
        <dbReference type="ARBA" id="ARBA00022801"/>
    </source>
</evidence>
<protein>
    <recommendedName>
        <fullName evidence="6">Protein-glutamate methylesterase/protein-glutamine glutaminase</fullName>
        <ecNumber evidence="6">3.1.1.61</ecNumber>
        <ecNumber evidence="6">3.5.1.44</ecNumber>
    </recommendedName>
</protein>
<sequence length="357" mass="38886">MQNIKVLIVDDSAFIRKMLRDLLEIDSSIQVVAAVKNGKEAIEYIQSNPVDVITLDVEMPVMDGIETLKEIMRVKPTPVVMLSSLTKEGAEMTFKALDLGAVNFLAKPTNIFKISSSTDIQDNIIEKVKEASKVRVSKITTIRPRDSKIINTQPNIMSTAMKDSEVKKIVAIGTSTGGPRALQEVISNLSGDLPAPVLIVQHMPKGFTKSLADRLDSISRVKVKEAEDNEILENATAYIAPGDRHLKIEAVSKNKYRIRLDDGPNVSGHKPSVDALFYSLCDVPTNDIITVIMTGMGADGAKAMEQLKVIKNSTTIVEDESTCVVFGMPKSAIATGKVDKVLPLNKIANELNKMLGV</sequence>
<evidence type="ECO:0000256" key="1">
    <source>
        <dbReference type="ARBA" id="ARBA00022490"/>
    </source>
</evidence>
<dbReference type="CDD" id="cd17541">
    <property type="entry name" value="REC_CheB-like"/>
    <property type="match status" value="1"/>
</dbReference>
<dbReference type="Proteomes" id="UP000243406">
    <property type="component" value="Unassembled WGS sequence"/>
</dbReference>
<feature type="domain" description="Response regulatory" evidence="9">
    <location>
        <begin position="5"/>
        <end position="122"/>
    </location>
</feature>
<dbReference type="PIRSF" id="PIRSF000876">
    <property type="entry name" value="RR_chemtxs_CheB"/>
    <property type="match status" value="1"/>
</dbReference>
<comment type="domain">
    <text evidence="6">Contains a C-terminal catalytic domain, and an N-terminal region which modulates catalytic activity.</text>
</comment>
<feature type="active site" evidence="6 7">
    <location>
        <position position="299"/>
    </location>
</feature>
<comment type="catalytic activity">
    <reaction evidence="6">
        <text>L-glutaminyl-[protein] + H2O = L-glutamyl-[protein] + NH4(+)</text>
        <dbReference type="Rhea" id="RHEA:16441"/>
        <dbReference type="Rhea" id="RHEA-COMP:10207"/>
        <dbReference type="Rhea" id="RHEA-COMP:10208"/>
        <dbReference type="ChEBI" id="CHEBI:15377"/>
        <dbReference type="ChEBI" id="CHEBI:28938"/>
        <dbReference type="ChEBI" id="CHEBI:29973"/>
        <dbReference type="ChEBI" id="CHEBI:30011"/>
        <dbReference type="EC" id="3.5.1.44"/>
    </reaction>
</comment>
<keyword evidence="3 6" id="KW-0378">Hydrolase</keyword>
<dbReference type="GO" id="GO:0006935">
    <property type="term" value="P:chemotaxis"/>
    <property type="evidence" value="ECO:0007669"/>
    <property type="project" value="UniProtKB-UniRule"/>
</dbReference>
<keyword evidence="1 6" id="KW-0963">Cytoplasm</keyword>
<dbReference type="PANTHER" id="PTHR42872">
    <property type="entry name" value="PROTEIN-GLUTAMATE METHYLESTERASE/PROTEIN-GLUTAMINE GLUTAMINASE"/>
    <property type="match status" value="1"/>
</dbReference>
<dbReference type="EC" id="3.5.1.44" evidence="6"/>
<dbReference type="InterPro" id="IPR035909">
    <property type="entry name" value="CheB_C"/>
</dbReference>
<evidence type="ECO:0000259" key="10">
    <source>
        <dbReference type="PROSITE" id="PS50122"/>
    </source>
</evidence>
<keyword evidence="6 8" id="KW-0597">Phosphoprotein</keyword>
<dbReference type="InterPro" id="IPR008248">
    <property type="entry name" value="CheB-like"/>
</dbReference>
<proteinExistence type="inferred from homology"/>
<dbReference type="NCBIfam" id="NF001965">
    <property type="entry name" value="PRK00742.1"/>
    <property type="match status" value="1"/>
</dbReference>
<dbReference type="PROSITE" id="PS50122">
    <property type="entry name" value="CHEB"/>
    <property type="match status" value="1"/>
</dbReference>
<evidence type="ECO:0000256" key="4">
    <source>
        <dbReference type="ARBA" id="ARBA00024867"/>
    </source>
</evidence>
<dbReference type="AlphaFoldDB" id="A0A1T4ZWB5"/>
<feature type="domain" description="CheB-type methylesterase" evidence="10">
    <location>
        <begin position="163"/>
        <end position="357"/>
    </location>
</feature>
<dbReference type="HAMAP" id="MF_00099">
    <property type="entry name" value="CheB_chemtxs"/>
    <property type="match status" value="1"/>
</dbReference>
<dbReference type="EMBL" id="FUYN01000001">
    <property type="protein sequence ID" value="SKB26759.1"/>
    <property type="molecule type" value="Genomic_DNA"/>
</dbReference>
<dbReference type="SMART" id="SM00448">
    <property type="entry name" value="REC"/>
    <property type="match status" value="1"/>
</dbReference>
<feature type="active site" evidence="6 7">
    <location>
        <position position="175"/>
    </location>
</feature>
<dbReference type="InterPro" id="IPR000673">
    <property type="entry name" value="Sig_transdc_resp-reg_Me-estase"/>
</dbReference>
<gene>
    <name evidence="6" type="primary">cheB</name>
    <name evidence="11" type="ORF">SAMN02745120_0440</name>
</gene>
<dbReference type="GO" id="GO:0008984">
    <property type="term" value="F:protein-glutamate methylesterase activity"/>
    <property type="evidence" value="ECO:0007669"/>
    <property type="project" value="UniProtKB-UniRule"/>
</dbReference>
<evidence type="ECO:0000256" key="2">
    <source>
        <dbReference type="ARBA" id="ARBA00022500"/>
    </source>
</evidence>
<dbReference type="InterPro" id="IPR001789">
    <property type="entry name" value="Sig_transdc_resp-reg_receiver"/>
</dbReference>
<dbReference type="GO" id="GO:0000156">
    <property type="term" value="F:phosphorelay response regulator activity"/>
    <property type="evidence" value="ECO:0007669"/>
    <property type="project" value="InterPro"/>
</dbReference>
<feature type="modified residue" description="4-aspartylphosphate" evidence="6 8">
    <location>
        <position position="56"/>
    </location>
</feature>
<dbReference type="SUPFAM" id="SSF52738">
    <property type="entry name" value="Methylesterase CheB, C-terminal domain"/>
    <property type="match status" value="1"/>
</dbReference>
<evidence type="ECO:0000256" key="6">
    <source>
        <dbReference type="HAMAP-Rule" id="MF_00099"/>
    </source>
</evidence>
<comment type="subcellular location">
    <subcellularLocation>
        <location evidence="6">Cytoplasm</location>
    </subcellularLocation>
</comment>
<name>A0A1T4ZWB5_9FIRM</name>
<dbReference type="OrthoDB" id="9793421at2"/>
<dbReference type="PANTHER" id="PTHR42872:SF6">
    <property type="entry name" value="PROTEIN-GLUTAMATE METHYLESTERASE_PROTEIN-GLUTAMINE GLUTAMINASE"/>
    <property type="match status" value="1"/>
</dbReference>
<evidence type="ECO:0000256" key="8">
    <source>
        <dbReference type="PROSITE-ProRule" id="PRU00169"/>
    </source>
</evidence>
<organism evidence="11 12">
    <name type="scientific">Acetoanaerobium noterae</name>
    <dbReference type="NCBI Taxonomy" id="745369"/>
    <lineage>
        <taxon>Bacteria</taxon>
        <taxon>Bacillati</taxon>
        <taxon>Bacillota</taxon>
        <taxon>Clostridia</taxon>
        <taxon>Peptostreptococcales</taxon>
        <taxon>Filifactoraceae</taxon>
        <taxon>Acetoanaerobium</taxon>
    </lineage>
</organism>
<evidence type="ECO:0000256" key="5">
    <source>
        <dbReference type="ARBA" id="ARBA00048267"/>
    </source>
</evidence>
<dbReference type="EC" id="3.1.1.61" evidence="6"/>
<dbReference type="RefSeq" id="WP_079588426.1">
    <property type="nucleotide sequence ID" value="NZ_FUYN01000001.1"/>
</dbReference>
<keyword evidence="2 6" id="KW-0145">Chemotaxis</keyword>
<dbReference type="GO" id="GO:0050568">
    <property type="term" value="F:protein-glutamine glutaminase activity"/>
    <property type="evidence" value="ECO:0007669"/>
    <property type="project" value="UniProtKB-UniRule"/>
</dbReference>
<comment type="function">
    <text evidence="4">May play the central regulatory role in sporulation. It may be an element of the effector pathway responsible for the activation of sporulation genes in response to nutritional stress. Spo0A may act in concert with spo0H (a sigma factor) to control the expression of some genes that are critical to the sporulation process.</text>
</comment>
<evidence type="ECO:0000256" key="7">
    <source>
        <dbReference type="PROSITE-ProRule" id="PRU00050"/>
    </source>
</evidence>
<dbReference type="Pfam" id="PF00072">
    <property type="entry name" value="Response_reg"/>
    <property type="match status" value="1"/>
</dbReference>
<accession>A0A1T4ZWB5</accession>
<evidence type="ECO:0000259" key="9">
    <source>
        <dbReference type="PROSITE" id="PS50110"/>
    </source>
</evidence>
<dbReference type="GO" id="GO:0005737">
    <property type="term" value="C:cytoplasm"/>
    <property type="evidence" value="ECO:0007669"/>
    <property type="project" value="UniProtKB-SubCell"/>
</dbReference>
<comment type="PTM">
    <text evidence="6">Phosphorylated by CheA. Phosphorylation of the N-terminal regulatory domain activates the methylesterase activity.</text>
</comment>
<comment type="catalytic activity">
    <reaction evidence="5 6">
        <text>[protein]-L-glutamate 5-O-methyl ester + H2O = L-glutamyl-[protein] + methanol + H(+)</text>
        <dbReference type="Rhea" id="RHEA:23236"/>
        <dbReference type="Rhea" id="RHEA-COMP:10208"/>
        <dbReference type="Rhea" id="RHEA-COMP:10311"/>
        <dbReference type="ChEBI" id="CHEBI:15377"/>
        <dbReference type="ChEBI" id="CHEBI:15378"/>
        <dbReference type="ChEBI" id="CHEBI:17790"/>
        <dbReference type="ChEBI" id="CHEBI:29973"/>
        <dbReference type="ChEBI" id="CHEBI:82795"/>
        <dbReference type="EC" id="3.1.1.61"/>
    </reaction>
</comment>
<keyword evidence="12" id="KW-1185">Reference proteome</keyword>
<evidence type="ECO:0000313" key="11">
    <source>
        <dbReference type="EMBL" id="SKB26759.1"/>
    </source>
</evidence>
<dbReference type="SUPFAM" id="SSF52172">
    <property type="entry name" value="CheY-like"/>
    <property type="match status" value="1"/>
</dbReference>
<feature type="active site" evidence="6 7">
    <location>
        <position position="202"/>
    </location>
</feature>
<dbReference type="CDD" id="cd16432">
    <property type="entry name" value="CheB_Rec"/>
    <property type="match status" value="1"/>
</dbReference>
<comment type="similarity">
    <text evidence="6">Belongs to the CheB family.</text>
</comment>
<evidence type="ECO:0000313" key="12">
    <source>
        <dbReference type="Proteomes" id="UP000243406"/>
    </source>
</evidence>
<dbReference type="PROSITE" id="PS50110">
    <property type="entry name" value="RESPONSE_REGULATORY"/>
    <property type="match status" value="1"/>
</dbReference>